<dbReference type="InterPro" id="IPR034660">
    <property type="entry name" value="DinB/YfiT-like"/>
</dbReference>
<dbReference type="GeneID" id="303173112"/>
<organism evidence="2 3">
    <name type="scientific">Agrococcus casei LMG 22410</name>
    <dbReference type="NCBI Taxonomy" id="1255656"/>
    <lineage>
        <taxon>Bacteria</taxon>
        <taxon>Bacillati</taxon>
        <taxon>Actinomycetota</taxon>
        <taxon>Actinomycetes</taxon>
        <taxon>Micrococcales</taxon>
        <taxon>Microbacteriaceae</taxon>
        <taxon>Agrococcus</taxon>
    </lineage>
</organism>
<dbReference type="RefSeq" id="WP_159456934.1">
    <property type="nucleotide sequence ID" value="NZ_FUHU01000035.1"/>
</dbReference>
<dbReference type="OrthoDB" id="5185819at2"/>
<dbReference type="EMBL" id="FUHU01000035">
    <property type="protein sequence ID" value="SJM61532.1"/>
    <property type="molecule type" value="Genomic_DNA"/>
</dbReference>
<dbReference type="Proteomes" id="UP000195787">
    <property type="component" value="Unassembled WGS sequence"/>
</dbReference>
<name>A0A1R4G0M6_9MICO</name>
<evidence type="ECO:0000313" key="3">
    <source>
        <dbReference type="Proteomes" id="UP000195787"/>
    </source>
</evidence>
<reference evidence="2 3" key="1">
    <citation type="submission" date="2017-02" db="EMBL/GenBank/DDBJ databases">
        <authorList>
            <person name="Peterson S.W."/>
        </authorList>
    </citation>
    <scope>NUCLEOTIDE SEQUENCE [LARGE SCALE GENOMIC DNA]</scope>
    <source>
        <strain evidence="2 3">LMG 22410</strain>
    </source>
</reference>
<evidence type="ECO:0000313" key="2">
    <source>
        <dbReference type="EMBL" id="SJM61532.1"/>
    </source>
</evidence>
<dbReference type="SUPFAM" id="SSF109854">
    <property type="entry name" value="DinB/YfiT-like putative metalloenzymes"/>
    <property type="match status" value="1"/>
</dbReference>
<proteinExistence type="predicted"/>
<sequence>METKERLIAAIALFDAEVQDAADNIGLQSACSEWTIGELIRHVVHVQRELTLRLLAGQEPGRMQGMIDVNDYAAVQEWDAVRDELRAALESADADQITNRFTLPALDMTLHAWDVRGGLVHVGLTEPLEFDSRTLTWLEAFKKHAPEELIRKPAMFAAEVPAADDASPTARYMAWAGRPQPFASVE</sequence>
<gene>
    <name evidence="2" type="ORF">CZ674_07770</name>
</gene>
<dbReference type="Pfam" id="PF12867">
    <property type="entry name" value="DinB_2"/>
    <property type="match status" value="1"/>
</dbReference>
<dbReference type="InterPro" id="IPR024775">
    <property type="entry name" value="DinB-like"/>
</dbReference>
<accession>A0A1R4G0M6</accession>
<protein>
    <recommendedName>
        <fullName evidence="1">DinB-like domain-containing protein</fullName>
    </recommendedName>
</protein>
<evidence type="ECO:0000259" key="1">
    <source>
        <dbReference type="Pfam" id="PF12867"/>
    </source>
</evidence>
<feature type="domain" description="DinB-like" evidence="1">
    <location>
        <begin position="33"/>
        <end position="110"/>
    </location>
</feature>
<dbReference type="AlphaFoldDB" id="A0A1R4G0M6"/>
<keyword evidence="3" id="KW-1185">Reference proteome</keyword>
<dbReference type="Gene3D" id="1.20.120.450">
    <property type="entry name" value="dinb family like domain"/>
    <property type="match status" value="1"/>
</dbReference>